<feature type="domain" description="PA14" evidence="4">
    <location>
        <begin position="40"/>
        <end position="195"/>
    </location>
</feature>
<name>A0A3M2RLD4_9GAMM</name>
<keyword evidence="1" id="KW-0732">Signal</keyword>
<feature type="domain" description="PA14" evidence="4">
    <location>
        <begin position="347"/>
        <end position="487"/>
    </location>
</feature>
<dbReference type="Pfam" id="PF07691">
    <property type="entry name" value="PA14"/>
    <property type="match status" value="2"/>
</dbReference>
<dbReference type="InterPro" id="IPR003961">
    <property type="entry name" value="FN3_dom"/>
</dbReference>
<accession>A0A3M2RLD4</accession>
<protein>
    <submittedName>
        <fullName evidence="5">PA14 domain protein</fullName>
    </submittedName>
</protein>
<dbReference type="RefSeq" id="WP_114333610.1">
    <property type="nucleotide sequence ID" value="NZ_QMDL01000001.1"/>
</dbReference>
<feature type="domain" description="Fibronectin type-III" evidence="3">
    <location>
        <begin position="552"/>
        <end position="654"/>
    </location>
</feature>
<dbReference type="AlphaFoldDB" id="A0A3M2RLD4"/>
<dbReference type="PROSITE" id="PS51257">
    <property type="entry name" value="PROKAR_LIPOPROTEIN"/>
    <property type="match status" value="1"/>
</dbReference>
<evidence type="ECO:0000259" key="3">
    <source>
        <dbReference type="PROSITE" id="PS50853"/>
    </source>
</evidence>
<evidence type="ECO:0000313" key="6">
    <source>
        <dbReference type="Proteomes" id="UP000265903"/>
    </source>
</evidence>
<organism evidence="5 6">
    <name type="scientific">Marinobacter litoralis</name>
    <dbReference type="NCBI Taxonomy" id="187981"/>
    <lineage>
        <taxon>Bacteria</taxon>
        <taxon>Pseudomonadati</taxon>
        <taxon>Pseudomonadota</taxon>
        <taxon>Gammaproteobacteria</taxon>
        <taxon>Pseudomonadales</taxon>
        <taxon>Marinobacteraceae</taxon>
        <taxon>Marinobacter</taxon>
    </lineage>
</organism>
<reference evidence="5 6" key="1">
    <citation type="submission" date="2018-08" db="EMBL/GenBank/DDBJ databases">
        <title>Whole Genome Sequence of the Moderate Halophilic Marine Bacterium Marinobacter litoralis Sw-45.</title>
        <authorList>
            <person name="Musa H."/>
        </authorList>
    </citation>
    <scope>NUCLEOTIDE SEQUENCE [LARGE SCALE GENOMIC DNA]</scope>
    <source>
        <strain evidence="5 6">Sw-45</strain>
    </source>
</reference>
<gene>
    <name evidence="5" type="ORF">DOQ08_00832</name>
</gene>
<evidence type="ECO:0000259" key="4">
    <source>
        <dbReference type="PROSITE" id="PS51820"/>
    </source>
</evidence>
<dbReference type="InterPro" id="IPR011658">
    <property type="entry name" value="PA14_dom"/>
</dbReference>
<dbReference type="PROSITE" id="PS50853">
    <property type="entry name" value="FN3"/>
    <property type="match status" value="1"/>
</dbReference>
<dbReference type="InterPro" id="IPR013783">
    <property type="entry name" value="Ig-like_fold"/>
</dbReference>
<dbReference type="Proteomes" id="UP000265903">
    <property type="component" value="Unassembled WGS sequence"/>
</dbReference>
<dbReference type="EMBL" id="QMDL01000001">
    <property type="protein sequence ID" value="RMJ06147.1"/>
    <property type="molecule type" value="Genomic_DNA"/>
</dbReference>
<dbReference type="PANTHER" id="PTHR46769:SF2">
    <property type="entry name" value="FIBROCYSTIN-L ISOFORM 2 PRECURSOR-RELATED"/>
    <property type="match status" value="1"/>
</dbReference>
<keyword evidence="6" id="KW-1185">Reference proteome</keyword>
<dbReference type="OrthoDB" id="9785394at2"/>
<dbReference type="PANTHER" id="PTHR46769">
    <property type="entry name" value="POLYCYSTIC KIDNEY AND HEPATIC DISEASE 1 (AUTOSOMAL RECESSIVE)-LIKE 1"/>
    <property type="match status" value="1"/>
</dbReference>
<dbReference type="PROSITE" id="PS51820">
    <property type="entry name" value="PA14"/>
    <property type="match status" value="2"/>
</dbReference>
<evidence type="ECO:0000256" key="1">
    <source>
        <dbReference type="ARBA" id="ARBA00022729"/>
    </source>
</evidence>
<dbReference type="InterPro" id="IPR036116">
    <property type="entry name" value="FN3_sf"/>
</dbReference>
<dbReference type="Gene3D" id="3.90.182.10">
    <property type="entry name" value="Toxin - Anthrax Protective Antigen,domain 1"/>
    <property type="match status" value="2"/>
</dbReference>
<evidence type="ECO:0000256" key="2">
    <source>
        <dbReference type="SAM" id="MobiDB-lite"/>
    </source>
</evidence>
<sequence>MATIKALGLGTMVVVVSGCQSWQFRDIEKLPPTAAVPEVSTKGQVDVWYYDSVSGNSVQNLLDSNKYPDAPDEVTTFTELRQSASRGNNYGTLIQGFLAPPTTGEYTFYLSGDDETQLWLSETENPDAAVQIAMTMATPLDNFSRYSSQTSGVHFLEAGKKYYFQLRHKEGGWDDHFTVAWSGPGISQQVIRGEHLYSWAKTAPDAKPELGAAEAYKLGYKIGYFDAEQGLSFNDTYPPLDEDGDNLYDNWETLHGLDPRNPSDVNSDTDNDLMTALDEYWAGTDPNAEDTDGDGIPDGYEYAFGMDPTNPADASYDTDGDGYSALDEYLANTNPDDATDAPLAEPVYEPGFVGQYFTGTNFDQFVYSQKDAEIDFSWGNGGPSPDMPKDRFSVRWQGWFTPPHSSGTKEYTFSTTTDDGVRLYVNGTLVIDQWKNQSPTEYTATASLGADQPVAVNMEYFESGWGAAAKLTISETDTGKILAPQNVIQQLALNSEFAESSIGDGIDDLYKLRYGLPLLKPVATQVFNNSGVTVLDAYQSGLHPYTLETVSAPDAPNTAEPAPSDPTLGSVTLSWTPPGTRVDGSSISLSEIKNYKISYGQNVETLNQSLDVAAGTTTTQITGLTAGVWFFTIQVIDNNGLSSEPSEPVQYSVK</sequence>
<dbReference type="InterPro" id="IPR052387">
    <property type="entry name" value="Fibrocystin"/>
</dbReference>
<dbReference type="SUPFAM" id="SSF49265">
    <property type="entry name" value="Fibronectin type III"/>
    <property type="match status" value="1"/>
</dbReference>
<dbReference type="InterPro" id="IPR037524">
    <property type="entry name" value="PA14/GLEYA"/>
</dbReference>
<dbReference type="SMART" id="SM00060">
    <property type="entry name" value="FN3"/>
    <property type="match status" value="1"/>
</dbReference>
<evidence type="ECO:0000313" key="5">
    <source>
        <dbReference type="EMBL" id="RMJ06147.1"/>
    </source>
</evidence>
<dbReference type="SMART" id="SM00758">
    <property type="entry name" value="PA14"/>
    <property type="match status" value="2"/>
</dbReference>
<feature type="region of interest" description="Disordered" evidence="2">
    <location>
        <begin position="551"/>
        <end position="573"/>
    </location>
</feature>
<dbReference type="Gene3D" id="2.60.40.10">
    <property type="entry name" value="Immunoglobulins"/>
    <property type="match status" value="1"/>
</dbReference>
<proteinExistence type="predicted"/>
<comment type="caution">
    <text evidence="5">The sequence shown here is derived from an EMBL/GenBank/DDBJ whole genome shotgun (WGS) entry which is preliminary data.</text>
</comment>
<dbReference type="SUPFAM" id="SSF56988">
    <property type="entry name" value="Anthrax protective antigen"/>
    <property type="match status" value="2"/>
</dbReference>